<dbReference type="GO" id="GO:0000179">
    <property type="term" value="F:rRNA (adenine-N6,N6-)-dimethyltransferase activity"/>
    <property type="evidence" value="ECO:0007669"/>
    <property type="project" value="UniProtKB-UniRule"/>
</dbReference>
<feature type="domain" description="Ribosomal RNA adenine methylase transferase N-terminal" evidence="6">
    <location>
        <begin position="28"/>
        <end position="175"/>
    </location>
</feature>
<dbReference type="CDD" id="cd02440">
    <property type="entry name" value="AdoMet_MTases"/>
    <property type="match status" value="1"/>
</dbReference>
<evidence type="ECO:0000313" key="7">
    <source>
        <dbReference type="EMBL" id="OHA22223.1"/>
    </source>
</evidence>
<dbReference type="AlphaFoldDB" id="A0A1G2MEH5"/>
<evidence type="ECO:0000313" key="8">
    <source>
        <dbReference type="Proteomes" id="UP000177130"/>
    </source>
</evidence>
<dbReference type="InterPro" id="IPR001737">
    <property type="entry name" value="KsgA/Erm"/>
</dbReference>
<feature type="binding site" evidence="5">
    <location>
        <position position="72"/>
    </location>
    <ligand>
        <name>S-adenosyl-L-methionine</name>
        <dbReference type="ChEBI" id="CHEBI:59789"/>
    </ligand>
</feature>
<dbReference type="InterPro" id="IPR029063">
    <property type="entry name" value="SAM-dependent_MTases_sf"/>
</dbReference>
<dbReference type="SMART" id="SM00650">
    <property type="entry name" value="rADc"/>
    <property type="match status" value="1"/>
</dbReference>
<keyword evidence="1 5" id="KW-0489">Methyltransferase</keyword>
<dbReference type="PROSITE" id="PS51689">
    <property type="entry name" value="SAM_RNA_A_N6_MT"/>
    <property type="match status" value="1"/>
</dbReference>
<feature type="binding site" evidence="5">
    <location>
        <position position="97"/>
    </location>
    <ligand>
        <name>S-adenosyl-L-methionine</name>
        <dbReference type="ChEBI" id="CHEBI:59789"/>
    </ligand>
</feature>
<evidence type="ECO:0000256" key="3">
    <source>
        <dbReference type="ARBA" id="ARBA00022691"/>
    </source>
</evidence>
<dbReference type="Gene3D" id="3.40.50.150">
    <property type="entry name" value="Vaccinia Virus protein VP39"/>
    <property type="match status" value="1"/>
</dbReference>
<dbReference type="EMBL" id="MHRK01000057">
    <property type="protein sequence ID" value="OHA22223.1"/>
    <property type="molecule type" value="Genomic_DNA"/>
</dbReference>
<evidence type="ECO:0000256" key="2">
    <source>
        <dbReference type="ARBA" id="ARBA00022679"/>
    </source>
</evidence>
<evidence type="ECO:0000256" key="1">
    <source>
        <dbReference type="ARBA" id="ARBA00022603"/>
    </source>
</evidence>
<dbReference type="Pfam" id="PF00398">
    <property type="entry name" value="RrnaAD"/>
    <property type="match status" value="1"/>
</dbReference>
<protein>
    <recommendedName>
        <fullName evidence="6">Ribosomal RNA adenine methylase transferase N-terminal domain-containing protein</fullName>
    </recommendedName>
</protein>
<evidence type="ECO:0000256" key="5">
    <source>
        <dbReference type="PROSITE-ProRule" id="PRU01026"/>
    </source>
</evidence>
<sequence>MRSNWLFAKAAFTKLKVNGSVIPSSKYLAKQMLKPISATKPLSVIELGAGTGSLTRIILEKLSPSSKLIIFEINKEFVEYLKKTFGNDERVMIVASDALKLNERLREIGITNVDYIISGLPLNNFSAANRNILFTEIGKCLGPKGTYIQFQYFLSNWKEIKKKFDSKIYAFEPRNFPPAFLYKCTNFK</sequence>
<proteinExistence type="inferred from homology"/>
<organism evidence="7 8">
    <name type="scientific">Candidatus Taylorbacteria bacterium RIFCSPHIGHO2_02_FULL_43_32b</name>
    <dbReference type="NCBI Taxonomy" id="1802306"/>
    <lineage>
        <taxon>Bacteria</taxon>
        <taxon>Candidatus Tayloriibacteriota</taxon>
    </lineage>
</organism>
<keyword evidence="4 5" id="KW-0694">RNA-binding</keyword>
<evidence type="ECO:0000256" key="4">
    <source>
        <dbReference type="ARBA" id="ARBA00022884"/>
    </source>
</evidence>
<accession>A0A1G2MEH5</accession>
<comment type="caution">
    <text evidence="7">The sequence shown here is derived from an EMBL/GenBank/DDBJ whole genome shotgun (WGS) entry which is preliminary data.</text>
</comment>
<reference evidence="7 8" key="1">
    <citation type="journal article" date="2016" name="Nat. Commun.">
        <title>Thousands of microbial genomes shed light on interconnected biogeochemical processes in an aquifer system.</title>
        <authorList>
            <person name="Anantharaman K."/>
            <person name="Brown C.T."/>
            <person name="Hug L.A."/>
            <person name="Sharon I."/>
            <person name="Castelle C.J."/>
            <person name="Probst A.J."/>
            <person name="Thomas B.C."/>
            <person name="Singh A."/>
            <person name="Wilkins M.J."/>
            <person name="Karaoz U."/>
            <person name="Brodie E.L."/>
            <person name="Williams K.H."/>
            <person name="Hubbard S.S."/>
            <person name="Banfield J.F."/>
        </authorList>
    </citation>
    <scope>NUCLEOTIDE SEQUENCE [LARGE SCALE GENOMIC DNA]</scope>
</reference>
<name>A0A1G2MEH5_9BACT</name>
<dbReference type="SUPFAM" id="SSF53335">
    <property type="entry name" value="S-adenosyl-L-methionine-dependent methyltransferases"/>
    <property type="match status" value="1"/>
</dbReference>
<dbReference type="Proteomes" id="UP000177130">
    <property type="component" value="Unassembled WGS sequence"/>
</dbReference>
<dbReference type="STRING" id="1802306.A3C72_04070"/>
<feature type="binding site" evidence="5">
    <location>
        <position position="48"/>
    </location>
    <ligand>
        <name>S-adenosyl-L-methionine</name>
        <dbReference type="ChEBI" id="CHEBI:59789"/>
    </ligand>
</feature>
<keyword evidence="3 5" id="KW-0949">S-adenosyl-L-methionine</keyword>
<dbReference type="InterPro" id="IPR020598">
    <property type="entry name" value="rRNA_Ade_methylase_Trfase_N"/>
</dbReference>
<gene>
    <name evidence="7" type="ORF">A3C72_04070</name>
</gene>
<comment type="similarity">
    <text evidence="5">Belongs to the class I-like SAM-binding methyltransferase superfamily. rRNA adenine N(6)-methyltransferase family.</text>
</comment>
<keyword evidence="2 5" id="KW-0808">Transferase</keyword>
<dbReference type="GO" id="GO:0003723">
    <property type="term" value="F:RNA binding"/>
    <property type="evidence" value="ECO:0007669"/>
    <property type="project" value="UniProtKB-UniRule"/>
</dbReference>
<evidence type="ECO:0000259" key="6">
    <source>
        <dbReference type="SMART" id="SM00650"/>
    </source>
</evidence>
<comment type="caution">
    <text evidence="5">Lacks conserved residue(s) required for the propagation of feature annotation.</text>
</comment>